<dbReference type="InterPro" id="IPR000223">
    <property type="entry name" value="Pept_S26A_signal_pept_1"/>
</dbReference>
<evidence type="ECO:0000256" key="4">
    <source>
        <dbReference type="ARBA" id="ARBA00022801"/>
    </source>
</evidence>
<keyword evidence="5" id="KW-1133">Transmembrane helix</keyword>
<dbReference type="GO" id="GO:0006465">
    <property type="term" value="P:signal peptide processing"/>
    <property type="evidence" value="ECO:0007669"/>
    <property type="project" value="InterPro"/>
</dbReference>
<dbReference type="GO" id="GO:0016020">
    <property type="term" value="C:membrane"/>
    <property type="evidence" value="ECO:0007669"/>
    <property type="project" value="InterPro"/>
</dbReference>
<dbReference type="SUPFAM" id="SSF51306">
    <property type="entry name" value="LexA/Signal peptidase"/>
    <property type="match status" value="1"/>
</dbReference>
<dbReference type="Gene3D" id="2.10.109.10">
    <property type="entry name" value="Umud Fragment, subunit A"/>
    <property type="match status" value="1"/>
</dbReference>
<dbReference type="AlphaFoldDB" id="A0A1W1EJU7"/>
<feature type="domain" description="Peptidase S26" evidence="6">
    <location>
        <begin position="19"/>
        <end position="256"/>
    </location>
</feature>
<protein>
    <recommendedName>
        <fullName evidence="3">signal peptidase I</fullName>
        <ecNumber evidence="3">3.4.21.89</ecNumber>
    </recommendedName>
</protein>
<comment type="catalytic activity">
    <reaction evidence="1">
        <text>Cleavage of hydrophobic, N-terminal signal or leader sequences from secreted and periplasmic proteins.</text>
        <dbReference type="EC" id="3.4.21.89"/>
    </reaction>
</comment>
<dbReference type="PROSITE" id="PS00761">
    <property type="entry name" value="SPASE_I_3"/>
    <property type="match status" value="1"/>
</dbReference>
<dbReference type="PRINTS" id="PR00727">
    <property type="entry name" value="LEADERPTASE"/>
</dbReference>
<dbReference type="NCBIfam" id="TIGR02227">
    <property type="entry name" value="sigpep_I_bact"/>
    <property type="match status" value="1"/>
</dbReference>
<keyword evidence="5" id="KW-0812">Transmembrane</keyword>
<dbReference type="GO" id="GO:0009003">
    <property type="term" value="F:signal peptidase activity"/>
    <property type="evidence" value="ECO:0007669"/>
    <property type="project" value="UniProtKB-EC"/>
</dbReference>
<name>A0A1W1EJU7_9ZZZZ</name>
<dbReference type="GO" id="GO:0004252">
    <property type="term" value="F:serine-type endopeptidase activity"/>
    <property type="evidence" value="ECO:0007669"/>
    <property type="project" value="InterPro"/>
</dbReference>
<gene>
    <name evidence="7" type="ORF">MNB_SV-15-1292</name>
</gene>
<accession>A0A1W1EJU7</accession>
<proteinExistence type="inferred from homology"/>
<dbReference type="PANTHER" id="PTHR43390">
    <property type="entry name" value="SIGNAL PEPTIDASE I"/>
    <property type="match status" value="1"/>
</dbReference>
<dbReference type="EC" id="3.4.21.89" evidence="3"/>
<dbReference type="InterPro" id="IPR036286">
    <property type="entry name" value="LexA/Signal_pep-like_sf"/>
</dbReference>
<keyword evidence="4 7" id="KW-0378">Hydrolase</keyword>
<evidence type="ECO:0000256" key="5">
    <source>
        <dbReference type="SAM" id="Phobius"/>
    </source>
</evidence>
<dbReference type="InterPro" id="IPR019533">
    <property type="entry name" value="Peptidase_S26"/>
</dbReference>
<organism evidence="7">
    <name type="scientific">hydrothermal vent metagenome</name>
    <dbReference type="NCBI Taxonomy" id="652676"/>
    <lineage>
        <taxon>unclassified sequences</taxon>
        <taxon>metagenomes</taxon>
        <taxon>ecological metagenomes</taxon>
    </lineage>
</organism>
<comment type="similarity">
    <text evidence="2">Belongs to the peptidase S26 family.</text>
</comment>
<evidence type="ECO:0000256" key="1">
    <source>
        <dbReference type="ARBA" id="ARBA00000677"/>
    </source>
</evidence>
<reference evidence="7" key="1">
    <citation type="submission" date="2016-10" db="EMBL/GenBank/DDBJ databases">
        <authorList>
            <person name="de Groot N.N."/>
        </authorList>
    </citation>
    <scope>NUCLEOTIDE SEQUENCE</scope>
</reference>
<keyword evidence="5" id="KW-0472">Membrane</keyword>
<dbReference type="EMBL" id="FRYL01000028">
    <property type="protein sequence ID" value="SHO81107.1"/>
    <property type="molecule type" value="Genomic_DNA"/>
</dbReference>
<sequence>MEIKKNLIKLYHFSGTWTGTIIIVLFLIFFVAQSFVIPSGSMKRTLLIGDFLFAKKFSYGIPTPHLPWLEIPVLPDFDGDGHLFAGDKPKREDIVIFRYPKNPKIHYVKRCVAVGGDEIIYLPKQLLIHFHEGDKYIKDNYPKEKIIVLRDKLWVINPYKDKYRGIRYVPESGVNIFEALLQYSAYNKEIDMSPVLIKGLNMPIYTINNKQVNALYKKVEKDRFYMMGDNRDNSNDSRFWGSVPYKLIVGQPWVIYFSLEHRGYDKVLNGDKFGNGRDNARLQEVCKGIDIKSDECHRLWDKEQYSVRWGRVGRSISSLELEEPIE</sequence>
<feature type="transmembrane region" description="Helical" evidence="5">
    <location>
        <begin position="16"/>
        <end position="37"/>
    </location>
</feature>
<dbReference type="CDD" id="cd06530">
    <property type="entry name" value="S26_SPase_I"/>
    <property type="match status" value="1"/>
</dbReference>
<evidence type="ECO:0000313" key="7">
    <source>
        <dbReference type="EMBL" id="SHO81107.1"/>
    </source>
</evidence>
<dbReference type="Pfam" id="PF10502">
    <property type="entry name" value="Peptidase_S26"/>
    <property type="match status" value="1"/>
</dbReference>
<evidence type="ECO:0000256" key="2">
    <source>
        <dbReference type="ARBA" id="ARBA00009370"/>
    </source>
</evidence>
<evidence type="ECO:0000259" key="6">
    <source>
        <dbReference type="Pfam" id="PF10502"/>
    </source>
</evidence>
<dbReference type="PANTHER" id="PTHR43390:SF1">
    <property type="entry name" value="CHLOROPLAST PROCESSING PEPTIDASE"/>
    <property type="match status" value="1"/>
</dbReference>
<dbReference type="InterPro" id="IPR019758">
    <property type="entry name" value="Pept_S26A_signal_pept_1_CS"/>
</dbReference>
<evidence type="ECO:0000256" key="3">
    <source>
        <dbReference type="ARBA" id="ARBA00013208"/>
    </source>
</evidence>